<sequence>MPESMLVNHLVDPAAGNSRYPRIMLLPAIVLITAALIFYSIGVWAEHLQRVLKWWHAGFFAVGLVFDASGTYLMSRIAATGGVQASGLGTGLNTIMAVTGAAALLLMVLHLVWAVIVLLRNQEAEKSSFHKFSLIAWGIWLVPYFTGAIGANMG</sequence>
<keyword evidence="1" id="KW-1133">Transmembrane helix</keyword>
<protein>
    <submittedName>
        <fullName evidence="2">TIGR03987 family protein</fullName>
    </submittedName>
</protein>
<keyword evidence="1" id="KW-0812">Transmembrane</keyword>
<evidence type="ECO:0000313" key="2">
    <source>
        <dbReference type="EMBL" id="KAA0974185.1"/>
    </source>
</evidence>
<gene>
    <name evidence="2" type="ORF">FQ154_16235</name>
</gene>
<feature type="transmembrane region" description="Helical" evidence="1">
    <location>
        <begin position="20"/>
        <end position="42"/>
    </location>
</feature>
<accession>A0A5B0E7P8</accession>
<feature type="transmembrane region" description="Helical" evidence="1">
    <location>
        <begin position="132"/>
        <end position="151"/>
    </location>
</feature>
<dbReference type="NCBIfam" id="TIGR03987">
    <property type="entry name" value="HsmA family protein"/>
    <property type="match status" value="1"/>
</dbReference>
<feature type="transmembrane region" description="Helical" evidence="1">
    <location>
        <begin position="95"/>
        <end position="120"/>
    </location>
</feature>
<dbReference type="OrthoDB" id="5396526at2"/>
<evidence type="ECO:0000313" key="3">
    <source>
        <dbReference type="Proteomes" id="UP000323856"/>
    </source>
</evidence>
<reference evidence="2 3" key="1">
    <citation type="submission" date="2019-07" db="EMBL/GenBank/DDBJ databases">
        <title>Analysis of the biochemical properties, biological activity and biotechnological potential of siderophores and biosurfactants produced by Antarctic psychrotolerant bacteria.</title>
        <authorList>
            <person name="Styczynski M."/>
            <person name="Krucon T."/>
            <person name="Decewicz P."/>
            <person name="Dziewit L."/>
        </authorList>
    </citation>
    <scope>NUCLEOTIDE SEQUENCE [LARGE SCALE GENOMIC DNA]</scope>
    <source>
        <strain evidence="2 3">ANT_H27</strain>
    </source>
</reference>
<comment type="caution">
    <text evidence="2">The sequence shown here is derived from an EMBL/GenBank/DDBJ whole genome shotgun (WGS) entry which is preliminary data.</text>
</comment>
<evidence type="ECO:0000256" key="1">
    <source>
        <dbReference type="SAM" id="Phobius"/>
    </source>
</evidence>
<keyword evidence="1" id="KW-0472">Membrane</keyword>
<organism evidence="2 3">
    <name type="scientific">Paeniglutamicibacter gangotriensis</name>
    <dbReference type="NCBI Taxonomy" id="254787"/>
    <lineage>
        <taxon>Bacteria</taxon>
        <taxon>Bacillati</taxon>
        <taxon>Actinomycetota</taxon>
        <taxon>Actinomycetes</taxon>
        <taxon>Micrococcales</taxon>
        <taxon>Micrococcaceae</taxon>
        <taxon>Paeniglutamicibacter</taxon>
    </lineage>
</organism>
<dbReference type="AlphaFoldDB" id="A0A5B0E7P8"/>
<name>A0A5B0E7P8_9MICC</name>
<dbReference type="EMBL" id="VOBL01000020">
    <property type="protein sequence ID" value="KAA0974185.1"/>
    <property type="molecule type" value="Genomic_DNA"/>
</dbReference>
<dbReference type="Proteomes" id="UP000323856">
    <property type="component" value="Unassembled WGS sequence"/>
</dbReference>
<dbReference type="InterPro" id="IPR023813">
    <property type="entry name" value="HsmA-like"/>
</dbReference>
<feature type="transmembrane region" description="Helical" evidence="1">
    <location>
        <begin position="54"/>
        <end position="75"/>
    </location>
</feature>
<proteinExistence type="predicted"/>